<dbReference type="InterPro" id="IPR005635">
    <property type="entry name" value="Inner_centromere_prot_ARK-bd"/>
</dbReference>
<dbReference type="PANTHER" id="PTHR13142">
    <property type="entry name" value="INNER CENTROMERE PROTEIN"/>
    <property type="match status" value="1"/>
</dbReference>
<keyword evidence="6" id="KW-0206">Cytoskeleton</keyword>
<dbReference type="GO" id="GO:0007059">
    <property type="term" value="P:chromosome segregation"/>
    <property type="evidence" value="ECO:0007669"/>
    <property type="project" value="UniProtKB-KW"/>
</dbReference>
<evidence type="ECO:0000256" key="1">
    <source>
        <dbReference type="ARBA" id="ARBA00004123"/>
    </source>
</evidence>
<evidence type="ECO:0000256" key="3">
    <source>
        <dbReference type="ARBA" id="ARBA00010042"/>
    </source>
</evidence>
<comment type="subcellular location">
    <subcellularLocation>
        <location evidence="2">Cytoplasm</location>
        <location evidence="2">Cytoskeleton</location>
        <location evidence="2">Spindle</location>
    </subcellularLocation>
    <subcellularLocation>
        <location evidence="1">Nucleus</location>
    </subcellularLocation>
</comment>
<evidence type="ECO:0000256" key="5">
    <source>
        <dbReference type="ARBA" id="ARBA00022829"/>
    </source>
</evidence>
<organism evidence="10">
    <name type="scientific">Schizaphis graminum</name>
    <name type="common">Green bug aphid</name>
    <dbReference type="NCBI Taxonomy" id="13262"/>
    <lineage>
        <taxon>Eukaryota</taxon>
        <taxon>Metazoa</taxon>
        <taxon>Ecdysozoa</taxon>
        <taxon>Arthropoda</taxon>
        <taxon>Hexapoda</taxon>
        <taxon>Insecta</taxon>
        <taxon>Pterygota</taxon>
        <taxon>Neoptera</taxon>
        <taxon>Paraneoptera</taxon>
        <taxon>Hemiptera</taxon>
        <taxon>Sternorrhyncha</taxon>
        <taxon>Aphidomorpha</taxon>
        <taxon>Aphidoidea</taxon>
        <taxon>Aphididae</taxon>
        <taxon>Aphidini</taxon>
        <taxon>Schizaphis</taxon>
    </lineage>
</organism>
<dbReference type="Pfam" id="PF03941">
    <property type="entry name" value="INCENP_ARK-bind"/>
    <property type="match status" value="1"/>
</dbReference>
<reference evidence="10" key="1">
    <citation type="submission" date="2018-04" db="EMBL/GenBank/DDBJ databases">
        <title>Transcriptome of Schizaphis graminum biotype I.</title>
        <authorList>
            <person name="Scully E.D."/>
            <person name="Geib S.M."/>
            <person name="Palmer N.A."/>
            <person name="Koch K."/>
            <person name="Bradshaw J."/>
            <person name="Heng-Moss T."/>
            <person name="Sarath G."/>
        </authorList>
    </citation>
    <scope>NUCLEOTIDE SEQUENCE</scope>
</reference>
<comment type="similarity">
    <text evidence="3">Belongs to the INCENP family.</text>
</comment>
<sequence>MDCQSTDIFEIYKLFSSLIENGITEMDNGFQVQTSKLDAVYNELLQSAQNAPEKNISKRQSKIKNGLVGDLFATEPSFQQPAVPPIRRTTRQASIIASDKIKGVRESSTISSSGASTRASRARALSTLMDIAPIACPTANSTFVVDKKFMRNLEECVSPEMFSPDKGTHMKETNANTTYDMPKKSLAINQTKKLGKIIDLIPEESPISAENSNSTQAQTLSKLNSKKKSLESQLKNKRREKLEDIDVNIEEKSSTHMTRTMKRKLQEENNIDAKKTNVLYVPLEKQISTPVKPLEDHISQTPHQIRENEAEKRKEIYLKSKADQRKFDDQHLRAAKHREEQMRRVEEKAKKAAEDKKKKEEKQKEKEIMMKEEALKKQKLAELRLAEINAKRKLAEEAKHLKMQKLEMNRLLKENELKKKNETKPEKSKSVIRPKALSSNIPTSSVPKLATLPKSKTDNKNDYGLNDVSARDSSEDESGPKKPVPNWAKRENRKAVLELQYHINSKERDLFFDCPKSMSLKEMFKGWNIRDKQRTSSAVWNTPPRYSEYIRRY</sequence>
<feature type="domain" description="Inner centromere protein ARK-binding" evidence="9">
    <location>
        <begin position="472"/>
        <end position="524"/>
    </location>
</feature>
<evidence type="ECO:0000256" key="2">
    <source>
        <dbReference type="ARBA" id="ARBA00004186"/>
    </source>
</evidence>
<dbReference type="PANTHER" id="PTHR13142:SF1">
    <property type="entry name" value="INNER CENTROMERE PROTEIN"/>
    <property type="match status" value="1"/>
</dbReference>
<keyword evidence="5" id="KW-0159">Chromosome partition</keyword>
<evidence type="ECO:0000259" key="9">
    <source>
        <dbReference type="Pfam" id="PF03941"/>
    </source>
</evidence>
<feature type="region of interest" description="Disordered" evidence="8">
    <location>
        <begin position="337"/>
        <end position="365"/>
    </location>
</feature>
<accession>A0A2S2P319</accession>
<evidence type="ECO:0000256" key="6">
    <source>
        <dbReference type="ARBA" id="ARBA00023212"/>
    </source>
</evidence>
<feature type="compositionally biased region" description="Polar residues" evidence="8">
    <location>
        <begin position="208"/>
        <end position="219"/>
    </location>
</feature>
<name>A0A2S2P319_SCHGA</name>
<evidence type="ECO:0000256" key="7">
    <source>
        <dbReference type="ARBA" id="ARBA00023242"/>
    </source>
</evidence>
<feature type="region of interest" description="Disordered" evidence="8">
    <location>
        <begin position="207"/>
        <end position="237"/>
    </location>
</feature>
<keyword evidence="4" id="KW-0963">Cytoplasm</keyword>
<feature type="compositionally biased region" description="Polar residues" evidence="8">
    <location>
        <begin position="437"/>
        <end position="446"/>
    </location>
</feature>
<evidence type="ECO:0000256" key="4">
    <source>
        <dbReference type="ARBA" id="ARBA00022490"/>
    </source>
</evidence>
<dbReference type="GO" id="GO:0005819">
    <property type="term" value="C:spindle"/>
    <property type="evidence" value="ECO:0007669"/>
    <property type="project" value="UniProtKB-SubCell"/>
</dbReference>
<feature type="compositionally biased region" description="Basic and acidic residues" evidence="8">
    <location>
        <begin position="412"/>
        <end position="429"/>
    </location>
</feature>
<dbReference type="GO" id="GO:0005634">
    <property type="term" value="C:nucleus"/>
    <property type="evidence" value="ECO:0007669"/>
    <property type="project" value="UniProtKB-SubCell"/>
</dbReference>
<protein>
    <submittedName>
        <fullName evidence="10">Inner centromere protein A</fullName>
    </submittedName>
</protein>
<dbReference type="EMBL" id="GGMR01011155">
    <property type="protein sequence ID" value="MBY23774.1"/>
    <property type="molecule type" value="Transcribed_RNA"/>
</dbReference>
<dbReference type="AlphaFoldDB" id="A0A2S2P319"/>
<gene>
    <name evidence="10" type="primary">incenp-a</name>
    <name evidence="10" type="ORF">g.69447</name>
</gene>
<proteinExistence type="inferred from homology"/>
<evidence type="ECO:0000313" key="10">
    <source>
        <dbReference type="EMBL" id="MBY23774.1"/>
    </source>
</evidence>
<evidence type="ECO:0000256" key="8">
    <source>
        <dbReference type="SAM" id="MobiDB-lite"/>
    </source>
</evidence>
<feature type="region of interest" description="Disordered" evidence="8">
    <location>
        <begin position="412"/>
        <end position="489"/>
    </location>
</feature>
<keyword evidence="7" id="KW-0539">Nucleus</keyword>